<dbReference type="Gene3D" id="3.90.660.50">
    <property type="match status" value="1"/>
</dbReference>
<dbReference type="Proteomes" id="UP000186469">
    <property type="component" value="Unassembled WGS sequence"/>
</dbReference>
<reference evidence="7 8" key="1">
    <citation type="submission" date="2016-12" db="EMBL/GenBank/DDBJ databases">
        <authorList>
            <person name="Song W.-J."/>
            <person name="Kurnit D.M."/>
        </authorList>
    </citation>
    <scope>NUCLEOTIDE SEQUENCE [LARGE SCALE GENOMIC DNA]</scope>
    <source>
        <strain evidence="7 8">DSM 11393</strain>
    </source>
</reference>
<keyword evidence="4" id="KW-0521">NADP</keyword>
<organism evidence="7 8">
    <name type="scientific">Desulfovibrio litoralis DSM 11393</name>
    <dbReference type="NCBI Taxonomy" id="1121455"/>
    <lineage>
        <taxon>Bacteria</taxon>
        <taxon>Pseudomonadati</taxon>
        <taxon>Thermodesulfobacteriota</taxon>
        <taxon>Desulfovibrionia</taxon>
        <taxon>Desulfovibrionales</taxon>
        <taxon>Desulfovibrionaceae</taxon>
        <taxon>Desulfovibrio</taxon>
    </lineage>
</organism>
<sequence>MAKLCTIIGGGITGMTAALILAKKGFEVNLVEKAPVLGSTLRGFTRQNIYFDTGLHITGGMSKNGLLKAFLEYLSISGLSLHQYDSSAYLNILCLETQKQIPLPSDIGILEESLLQSFPNEVNAIKTFINDMLLVCNSSVFLNFRNVLSQDSNITRFFSLSLADYLKNLTQDKTLIAVLSAHCLLHGVSPLDVSFSHHAYIMGSYLDGAYNFIGGGKSFVKAFEKELVNSGVKIICNDGASSVLLDKNSKLKAVVLESGREIITDSLLFTAHPSLLPTLFPSGTFKQSFVSRMENLEDTLSAHILFGVVKAQGDENIGLLSKSSTIVLPENAVENFFIDATRQTKLPLYIARSQAHENNVDGISIITSGAISQYSSWKNSLLRKRQADYYIAKQKMLENIRTQAIEACPFLSGLEIIDGATPLTLRDYMHTPNGSLYGVAHSLRQFSPAPVTRLPGVWIAGQSVVAPGVLGAMISAFLVCGYMMKTDNLLQEVTTCV</sequence>
<dbReference type="STRING" id="1121455.SAMN02745728_01264"/>
<dbReference type="AlphaFoldDB" id="A0A1M7ST95"/>
<keyword evidence="2" id="KW-0732">Signal</keyword>
<name>A0A1M7ST95_9BACT</name>
<evidence type="ECO:0000256" key="4">
    <source>
        <dbReference type="ARBA" id="ARBA00022857"/>
    </source>
</evidence>
<evidence type="ECO:0000313" key="8">
    <source>
        <dbReference type="Proteomes" id="UP000186469"/>
    </source>
</evidence>
<dbReference type="InterPro" id="IPR036188">
    <property type="entry name" value="FAD/NAD-bd_sf"/>
</dbReference>
<dbReference type="SUPFAM" id="SSF51905">
    <property type="entry name" value="FAD/NAD(P)-binding domain"/>
    <property type="match status" value="1"/>
</dbReference>
<keyword evidence="1" id="KW-0285">Flavoprotein</keyword>
<feature type="transmembrane region" description="Helical" evidence="6">
    <location>
        <begin position="457"/>
        <end position="480"/>
    </location>
</feature>
<keyword evidence="3" id="KW-0274">FAD</keyword>
<dbReference type="Pfam" id="PF13450">
    <property type="entry name" value="NAD_binding_8"/>
    <property type="match status" value="1"/>
</dbReference>
<dbReference type="RefSeq" id="WP_072696937.1">
    <property type="nucleotide sequence ID" value="NZ_FRDI01000004.1"/>
</dbReference>
<dbReference type="OrthoDB" id="9794630at2"/>
<evidence type="ECO:0000256" key="6">
    <source>
        <dbReference type="SAM" id="Phobius"/>
    </source>
</evidence>
<evidence type="ECO:0000313" key="7">
    <source>
        <dbReference type="EMBL" id="SHN61793.1"/>
    </source>
</evidence>
<protein>
    <submittedName>
        <fullName evidence="7">All-trans-retinol 13,14-reductase</fullName>
    </submittedName>
</protein>
<dbReference type="Gene3D" id="3.50.50.60">
    <property type="entry name" value="FAD/NAD(P)-binding domain"/>
    <property type="match status" value="1"/>
</dbReference>
<evidence type="ECO:0000256" key="1">
    <source>
        <dbReference type="ARBA" id="ARBA00022630"/>
    </source>
</evidence>
<keyword evidence="6" id="KW-0472">Membrane</keyword>
<keyword evidence="5" id="KW-0520">NAD</keyword>
<evidence type="ECO:0000256" key="3">
    <source>
        <dbReference type="ARBA" id="ARBA00022827"/>
    </source>
</evidence>
<dbReference type="InterPro" id="IPR052206">
    <property type="entry name" value="Retinol_saturase"/>
</dbReference>
<dbReference type="PANTHER" id="PTHR46091:SF3">
    <property type="entry name" value="AMINE OXIDASE DOMAIN-CONTAINING PROTEIN"/>
    <property type="match status" value="1"/>
</dbReference>
<dbReference type="EMBL" id="FRDI01000004">
    <property type="protein sequence ID" value="SHN61793.1"/>
    <property type="molecule type" value="Genomic_DNA"/>
</dbReference>
<keyword evidence="8" id="KW-1185">Reference proteome</keyword>
<keyword evidence="6" id="KW-1133">Transmembrane helix</keyword>
<proteinExistence type="predicted"/>
<accession>A0A1M7ST95</accession>
<keyword evidence="6" id="KW-0812">Transmembrane</keyword>
<dbReference type="PANTHER" id="PTHR46091">
    <property type="entry name" value="BLR7054 PROTEIN"/>
    <property type="match status" value="1"/>
</dbReference>
<gene>
    <name evidence="7" type="ORF">SAMN02745728_01264</name>
</gene>
<evidence type="ECO:0000256" key="5">
    <source>
        <dbReference type="ARBA" id="ARBA00023027"/>
    </source>
</evidence>
<evidence type="ECO:0000256" key="2">
    <source>
        <dbReference type="ARBA" id="ARBA00022729"/>
    </source>
</evidence>